<comment type="caution">
    <text evidence="1">The sequence shown here is derived from an EMBL/GenBank/DDBJ whole genome shotgun (WGS) entry which is preliminary data.</text>
</comment>
<name>A0A8H7TAK0_9HELO</name>
<keyword evidence="2" id="KW-1185">Reference proteome</keyword>
<evidence type="ECO:0000313" key="2">
    <source>
        <dbReference type="Proteomes" id="UP000664132"/>
    </source>
</evidence>
<dbReference type="OrthoDB" id="2851338at2759"/>
<gene>
    <name evidence="1" type="ORF">IFR04_010866</name>
</gene>
<reference evidence="1" key="1">
    <citation type="submission" date="2021-02" db="EMBL/GenBank/DDBJ databases">
        <title>Genome sequence Cadophora malorum strain M34.</title>
        <authorList>
            <person name="Stefanovic E."/>
            <person name="Vu D."/>
            <person name="Scully C."/>
            <person name="Dijksterhuis J."/>
            <person name="Roader J."/>
            <person name="Houbraken J."/>
        </authorList>
    </citation>
    <scope>NUCLEOTIDE SEQUENCE</scope>
    <source>
        <strain evidence="1">M34</strain>
    </source>
</reference>
<proteinExistence type="predicted"/>
<dbReference type="EMBL" id="JAFJYH010000201">
    <property type="protein sequence ID" value="KAG4415981.1"/>
    <property type="molecule type" value="Genomic_DNA"/>
</dbReference>
<accession>A0A8H7TAK0</accession>
<evidence type="ECO:0000313" key="1">
    <source>
        <dbReference type="EMBL" id="KAG4415981.1"/>
    </source>
</evidence>
<organism evidence="1 2">
    <name type="scientific">Cadophora malorum</name>
    <dbReference type="NCBI Taxonomy" id="108018"/>
    <lineage>
        <taxon>Eukaryota</taxon>
        <taxon>Fungi</taxon>
        <taxon>Dikarya</taxon>
        <taxon>Ascomycota</taxon>
        <taxon>Pezizomycotina</taxon>
        <taxon>Leotiomycetes</taxon>
        <taxon>Helotiales</taxon>
        <taxon>Ploettnerulaceae</taxon>
        <taxon>Cadophora</taxon>
    </lineage>
</organism>
<sequence>MSQTTINGVLMRLVEPKDGIDSEALTFIPSSPCLNVEKTYAAVASDGEKPSSMTLYILSDVTPLDTSQDLYDEDVKSNPDHTISWIACSFINGRNNNAAPTENPSISQPPSFSPIVGSKLVINGSTPRSDKEEDYHDWYNIEHGPALATVQGWNAGRRYSYLKSYGEIETANFYGFNYYDEKSGLGGSEWEKATKTEWTFRNRGNAAKPNIRRVWKLQDSL</sequence>
<protein>
    <submittedName>
        <fullName evidence="1">Uncharacterized protein</fullName>
    </submittedName>
</protein>
<dbReference type="AlphaFoldDB" id="A0A8H7TAK0"/>
<dbReference type="Proteomes" id="UP000664132">
    <property type="component" value="Unassembled WGS sequence"/>
</dbReference>